<feature type="domain" description="LIM zinc-binding" evidence="6">
    <location>
        <begin position="623"/>
        <end position="683"/>
    </location>
</feature>
<dbReference type="GO" id="GO:0046872">
    <property type="term" value="F:metal ion binding"/>
    <property type="evidence" value="ECO:0007669"/>
    <property type="project" value="UniProtKB-KW"/>
</dbReference>
<dbReference type="PANTHER" id="PTHR24206">
    <property type="entry name" value="OS06G0237300 PROTEIN"/>
    <property type="match status" value="1"/>
</dbReference>
<feature type="region of interest" description="Disordered" evidence="5">
    <location>
        <begin position="202"/>
        <end position="243"/>
    </location>
</feature>
<dbReference type="CDD" id="cd09445">
    <property type="entry name" value="LIM_Mical_like_2"/>
    <property type="match status" value="1"/>
</dbReference>
<evidence type="ECO:0000313" key="7">
    <source>
        <dbReference type="EMBL" id="KAK2727064.1"/>
    </source>
</evidence>
<keyword evidence="3 4" id="KW-0440">LIM domain</keyword>
<evidence type="ECO:0000256" key="3">
    <source>
        <dbReference type="ARBA" id="ARBA00023038"/>
    </source>
</evidence>
<dbReference type="SUPFAM" id="SSF57716">
    <property type="entry name" value="Glucocorticoid receptor-like (DNA-binding domain)"/>
    <property type="match status" value="4"/>
</dbReference>
<dbReference type="Gene3D" id="2.10.110.10">
    <property type="entry name" value="Cysteine Rich Protein"/>
    <property type="match status" value="2"/>
</dbReference>
<dbReference type="InterPro" id="IPR001781">
    <property type="entry name" value="Znf_LIM"/>
</dbReference>
<evidence type="ECO:0000259" key="6">
    <source>
        <dbReference type="PROSITE" id="PS50023"/>
    </source>
</evidence>
<dbReference type="SMART" id="SM00132">
    <property type="entry name" value="LIM"/>
    <property type="match status" value="2"/>
</dbReference>
<keyword evidence="1 4" id="KW-0479">Metal-binding</keyword>
<evidence type="ECO:0000256" key="4">
    <source>
        <dbReference type="PROSITE-ProRule" id="PRU00125"/>
    </source>
</evidence>
<proteinExistence type="predicted"/>
<feature type="domain" description="LIM zinc-binding" evidence="6">
    <location>
        <begin position="133"/>
        <end position="193"/>
    </location>
</feature>
<comment type="caution">
    <text evidence="7">The sequence shown here is derived from an EMBL/GenBank/DDBJ whole genome shotgun (WGS) entry which is preliminary data.</text>
</comment>
<dbReference type="EMBL" id="JAVRJZ010000001">
    <property type="protein sequence ID" value="KAK2727064.1"/>
    <property type="molecule type" value="Genomic_DNA"/>
</dbReference>
<keyword evidence="2 4" id="KW-0862">Zinc</keyword>
<sequence length="709" mass="82092">RQSWFDISRGAPPPSSTSIRQEVRTSISVASMRRSYGDLSKLEETTNDHWSPNAFRQKNLTTHGSQLDLSETYQKPVLRRSISTPRLAGFDSLRPSFNMSREVDYNKKIHVRSVDASKVQKQFNQASENQTPKSCKLCDRQVFQMEQIKAEKAVWHKNCFRCKECGKQLNVDTYESHEGILYCKPHYKQLFQPKAHFDDDEPKCKFQSNGSLHHSESESEHENEDQSVLRSSKKRERPQSFAAMGDVKQKFSEGCFANESAQRREEFEKEKKEELIKLRARLCAVGEESEKGRQARLKEMYEDSVKDSETNIKRTVDTDLGISAQNARLLKEQFEKGNCESDIKHRTFGEEDLSMLEVATAKESRSLFKELDANAGKTEVTLRRSQSQMIPGEHRRSLFLQSQISNEVVRSSDVIEDVTVETHDIASRFKFFETFKQREQEEKKEHKRFKITPPRELQPIQEPQDQEVYRDPTVIRADDKIQDELPKDTTRKALSIFKQMEIEAAQQELASGPKPLKRFTPPPEYAGGDSENTPTNERAIAKNLRNKFERWEAEVEKENRLNHSQSHLSLYEEEGIEHSLESTRDIKARFEALNNQPTTPVIEQKSRTKVHRFVEIQPSITIDVCCACNRKVYAMERHEGSGRLYHKNCFKCSQCSCILRLDSFSFNAGKLYCIVHYTQNFKVKGNYEEGFGTEPTSKNWKTTKTEQLS</sequence>
<protein>
    <recommendedName>
        <fullName evidence="6">LIM zinc-binding domain-containing protein</fullName>
    </recommendedName>
</protein>
<dbReference type="CDD" id="cd09358">
    <property type="entry name" value="LIM_Mical_like"/>
    <property type="match status" value="1"/>
</dbReference>
<organism evidence="7 8">
    <name type="scientific">Artemia franciscana</name>
    <name type="common">Brine shrimp</name>
    <name type="synonym">Artemia sanfranciscana</name>
    <dbReference type="NCBI Taxonomy" id="6661"/>
    <lineage>
        <taxon>Eukaryota</taxon>
        <taxon>Metazoa</taxon>
        <taxon>Ecdysozoa</taxon>
        <taxon>Arthropoda</taxon>
        <taxon>Crustacea</taxon>
        <taxon>Branchiopoda</taxon>
        <taxon>Anostraca</taxon>
        <taxon>Artemiidae</taxon>
        <taxon>Artemia</taxon>
    </lineage>
</organism>
<feature type="non-terminal residue" evidence="7">
    <location>
        <position position="1"/>
    </location>
</feature>
<evidence type="ECO:0000313" key="8">
    <source>
        <dbReference type="Proteomes" id="UP001187531"/>
    </source>
</evidence>
<dbReference type="Proteomes" id="UP001187531">
    <property type="component" value="Unassembled WGS sequence"/>
</dbReference>
<dbReference type="Pfam" id="PF00412">
    <property type="entry name" value="LIM"/>
    <property type="match status" value="2"/>
</dbReference>
<evidence type="ECO:0000256" key="5">
    <source>
        <dbReference type="SAM" id="MobiDB-lite"/>
    </source>
</evidence>
<dbReference type="AlphaFoldDB" id="A0AA88LHF0"/>
<feature type="region of interest" description="Disordered" evidence="5">
    <location>
        <begin position="1"/>
        <end position="23"/>
    </location>
</feature>
<dbReference type="PROSITE" id="PS50023">
    <property type="entry name" value="LIM_DOMAIN_2"/>
    <property type="match status" value="2"/>
</dbReference>
<keyword evidence="8" id="KW-1185">Reference proteome</keyword>
<reference evidence="7" key="1">
    <citation type="submission" date="2023-07" db="EMBL/GenBank/DDBJ databases">
        <title>Chromosome-level genome assembly of Artemia franciscana.</title>
        <authorList>
            <person name="Jo E."/>
        </authorList>
    </citation>
    <scope>NUCLEOTIDE SEQUENCE</scope>
    <source>
        <tissue evidence="7">Whole body</tissue>
    </source>
</reference>
<accession>A0AA88LHF0</accession>
<dbReference type="FunFam" id="2.10.110.10:FF:000122">
    <property type="entry name" value="LIM domain and actin-binding protein"/>
    <property type="match status" value="1"/>
</dbReference>
<name>A0AA88LHF0_ARTSF</name>
<gene>
    <name evidence="7" type="ORF">QYM36_007799</name>
</gene>
<feature type="region of interest" description="Disordered" evidence="5">
    <location>
        <begin position="513"/>
        <end position="536"/>
    </location>
</feature>
<evidence type="ECO:0000256" key="2">
    <source>
        <dbReference type="ARBA" id="ARBA00022833"/>
    </source>
</evidence>
<evidence type="ECO:0000256" key="1">
    <source>
        <dbReference type="ARBA" id="ARBA00022723"/>
    </source>
</evidence>
<dbReference type="PROSITE" id="PS00478">
    <property type="entry name" value="LIM_DOMAIN_1"/>
    <property type="match status" value="2"/>
</dbReference>